<organism evidence="2 3">
    <name type="scientific">Candidatus Chisholmbacteria bacterium RIFCSPHIGHO2_01_FULL_52_32</name>
    <dbReference type="NCBI Taxonomy" id="1797591"/>
    <lineage>
        <taxon>Bacteria</taxon>
        <taxon>Candidatus Chisholmiibacteriota</taxon>
    </lineage>
</organism>
<protein>
    <recommendedName>
        <fullName evidence="4">Small-conductance mechanosensitive ion channel</fullName>
    </recommendedName>
</protein>
<evidence type="ECO:0000256" key="1">
    <source>
        <dbReference type="SAM" id="Phobius"/>
    </source>
</evidence>
<feature type="transmembrane region" description="Helical" evidence="1">
    <location>
        <begin position="90"/>
        <end position="113"/>
    </location>
</feature>
<feature type="transmembrane region" description="Helical" evidence="1">
    <location>
        <begin position="185"/>
        <end position="210"/>
    </location>
</feature>
<name>A0A1G1VTU8_9BACT</name>
<feature type="transmembrane region" description="Helical" evidence="1">
    <location>
        <begin position="119"/>
        <end position="140"/>
    </location>
</feature>
<dbReference type="GO" id="GO:0008381">
    <property type="term" value="F:mechanosensitive monoatomic ion channel activity"/>
    <property type="evidence" value="ECO:0007669"/>
    <property type="project" value="InterPro"/>
</dbReference>
<evidence type="ECO:0000313" key="2">
    <source>
        <dbReference type="EMBL" id="OGY18802.1"/>
    </source>
</evidence>
<evidence type="ECO:0000313" key="3">
    <source>
        <dbReference type="Proteomes" id="UP000179233"/>
    </source>
</evidence>
<proteinExistence type="predicted"/>
<sequence length="232" mass="24955">MPTSVNQTYSGTLVAAWTDVTTRLLSFFPNLIAAIAVFLVGWIVAGWARAIIIKILDSLRLSNLIKDTGIQQFLKKADITVRIEETIGAIIKWLIILVFFIASVNILGLSTVSQVLESILGYIPNVISAALILTIGVLISGVVESLVKGAVGSVDVKAGRLLGKIASYTIVVFTALAAISELKIAQAFINTIFTGVIAMLALGFGLALGLGAKDLVSRFLTDWYERFRKDIE</sequence>
<keyword evidence="1" id="KW-0812">Transmembrane</keyword>
<accession>A0A1G1VTU8</accession>
<dbReference type="Proteomes" id="UP000179233">
    <property type="component" value="Unassembled WGS sequence"/>
</dbReference>
<dbReference type="InterPro" id="IPR008910">
    <property type="entry name" value="MSC_TM_helix"/>
</dbReference>
<keyword evidence="1" id="KW-0472">Membrane</keyword>
<feature type="transmembrane region" description="Helical" evidence="1">
    <location>
        <begin position="161"/>
        <end position="179"/>
    </location>
</feature>
<dbReference type="PANTHER" id="PTHR30221:SF1">
    <property type="entry name" value="SMALL-CONDUCTANCE MECHANOSENSITIVE CHANNEL"/>
    <property type="match status" value="1"/>
</dbReference>
<dbReference type="EMBL" id="MHCJ01000003">
    <property type="protein sequence ID" value="OGY18802.1"/>
    <property type="molecule type" value="Genomic_DNA"/>
</dbReference>
<comment type="caution">
    <text evidence="2">The sequence shown here is derived from an EMBL/GenBank/DDBJ whole genome shotgun (WGS) entry which is preliminary data.</text>
</comment>
<feature type="transmembrane region" description="Helical" evidence="1">
    <location>
        <begin position="31"/>
        <end position="52"/>
    </location>
</feature>
<reference evidence="2 3" key="1">
    <citation type="journal article" date="2016" name="Nat. Commun.">
        <title>Thousands of microbial genomes shed light on interconnected biogeochemical processes in an aquifer system.</title>
        <authorList>
            <person name="Anantharaman K."/>
            <person name="Brown C.T."/>
            <person name="Hug L.A."/>
            <person name="Sharon I."/>
            <person name="Castelle C.J."/>
            <person name="Probst A.J."/>
            <person name="Thomas B.C."/>
            <person name="Singh A."/>
            <person name="Wilkins M.J."/>
            <person name="Karaoz U."/>
            <person name="Brodie E.L."/>
            <person name="Williams K.H."/>
            <person name="Hubbard S.S."/>
            <person name="Banfield J.F."/>
        </authorList>
    </citation>
    <scope>NUCLEOTIDE SEQUENCE [LARGE SCALE GENOMIC DNA]</scope>
</reference>
<evidence type="ECO:0008006" key="4">
    <source>
        <dbReference type="Google" id="ProtNLM"/>
    </source>
</evidence>
<dbReference type="InterPro" id="IPR045275">
    <property type="entry name" value="MscS_archaea/bacteria_type"/>
</dbReference>
<dbReference type="PANTHER" id="PTHR30221">
    <property type="entry name" value="SMALL-CONDUCTANCE MECHANOSENSITIVE CHANNEL"/>
    <property type="match status" value="1"/>
</dbReference>
<dbReference type="Gene3D" id="1.10.287.1260">
    <property type="match status" value="1"/>
</dbReference>
<dbReference type="AlphaFoldDB" id="A0A1G1VTU8"/>
<dbReference type="Pfam" id="PF05552">
    <property type="entry name" value="MS_channel_1st_1"/>
    <property type="match status" value="2"/>
</dbReference>
<keyword evidence="1" id="KW-1133">Transmembrane helix</keyword>
<gene>
    <name evidence="2" type="ORF">A2786_04890</name>
</gene>